<dbReference type="Proteomes" id="UP000037084">
    <property type="component" value="Unassembled WGS sequence"/>
</dbReference>
<organism evidence="3 4">
    <name type="scientific">Streptomyces virginiae</name>
    <name type="common">Streptomyces cinnamonensis</name>
    <dbReference type="NCBI Taxonomy" id="1961"/>
    <lineage>
        <taxon>Bacteria</taxon>
        <taxon>Bacillati</taxon>
        <taxon>Actinomycetota</taxon>
        <taxon>Actinomycetes</taxon>
        <taxon>Kitasatosporales</taxon>
        <taxon>Streptomycetaceae</taxon>
        <taxon>Streptomyces</taxon>
    </lineage>
</organism>
<evidence type="ECO:0000313" key="3">
    <source>
        <dbReference type="EMBL" id="KOG56600.1"/>
    </source>
</evidence>
<dbReference type="PATRIC" id="fig|1961.12.peg.1611"/>
<proteinExistence type="predicted"/>
<dbReference type="AlphaFoldDB" id="A0A0L8N232"/>
<dbReference type="InterPro" id="IPR001434">
    <property type="entry name" value="OmcB-like_DUF11"/>
</dbReference>
<feature type="domain" description="DUF11" evidence="2">
    <location>
        <begin position="44"/>
        <end position="146"/>
    </location>
</feature>
<evidence type="ECO:0000259" key="2">
    <source>
        <dbReference type="Pfam" id="PF01345"/>
    </source>
</evidence>
<feature type="compositionally biased region" description="Pro residues" evidence="1">
    <location>
        <begin position="1"/>
        <end position="39"/>
    </location>
</feature>
<evidence type="ECO:0000256" key="1">
    <source>
        <dbReference type="SAM" id="MobiDB-lite"/>
    </source>
</evidence>
<name>A0A0L8N232_STRVG</name>
<protein>
    <recommendedName>
        <fullName evidence="2">DUF11 domain-containing protein</fullName>
    </recommendedName>
</protein>
<comment type="caution">
    <text evidence="3">The sequence shown here is derived from an EMBL/GenBank/DDBJ whole genome shotgun (WGS) entry which is preliminary data.</text>
</comment>
<reference evidence="4" key="1">
    <citation type="submission" date="2015-07" db="EMBL/GenBank/DDBJ databases">
        <authorList>
            <consortium name="Consortium for Microbial Forensics and Genomics (microFORGE)"/>
            <person name="Knight B.M."/>
            <person name="Roberts D.P."/>
            <person name="Lin D."/>
            <person name="Hari K."/>
            <person name="Fletcher J."/>
            <person name="Melcher U."/>
            <person name="Blagden T."/>
            <person name="Winegar R.A."/>
        </authorList>
    </citation>
    <scope>NUCLEOTIDE SEQUENCE [LARGE SCALE GENOMIC DNA]</scope>
    <source>
        <strain evidence="4">NRRL B-1447</strain>
    </source>
</reference>
<gene>
    <name evidence="3" type="ORF">ADK75_07200</name>
</gene>
<accession>A0A0L8N232</accession>
<dbReference type="Pfam" id="PF01345">
    <property type="entry name" value="DUF11"/>
    <property type="match status" value="1"/>
</dbReference>
<evidence type="ECO:0000313" key="4">
    <source>
        <dbReference type="Proteomes" id="UP000037084"/>
    </source>
</evidence>
<sequence>MPPLPLKPTPPPPTPTPVPPTPAPPTTPPAPEPPAPPAGPGLSITAQPNPGYVGGRVVVTYTVRNGRNALATGLRLRIGLPQGIPSAGMPPGCDASGQCSLPDLAPGARTVLRVVLNPDKALTAQVTGDLTTTGTDADPRDNTARQQLRILQPRIVAVPPIGKPGFVTSVRGEDFPPGVPVRFAWKPGITAAAAPTLPRRDGTFIGQLLILAKDQTGPRIITASGPGFSPVQTDFLVVNGSVQPPDEVTRR</sequence>
<dbReference type="EMBL" id="LGUV01000042">
    <property type="protein sequence ID" value="KOG56600.1"/>
    <property type="molecule type" value="Genomic_DNA"/>
</dbReference>
<feature type="region of interest" description="Disordered" evidence="1">
    <location>
        <begin position="1"/>
        <end position="48"/>
    </location>
</feature>